<keyword evidence="2" id="KW-0808">Transferase</keyword>
<proteinExistence type="predicted"/>
<evidence type="ECO:0000259" key="3">
    <source>
        <dbReference type="PROSITE" id="PS51455"/>
    </source>
</evidence>
<feature type="domain" description="PIPK" evidence="3">
    <location>
        <begin position="1"/>
        <end position="349"/>
    </location>
</feature>
<dbReference type="PANTHER" id="PTHR23086:SF25">
    <property type="entry name" value="PHOSPHATIDYLINOSITOL 4-PHOSPHATE 5-KINASE 8"/>
    <property type="match status" value="1"/>
</dbReference>
<evidence type="ECO:0000313" key="4">
    <source>
        <dbReference type="EMBL" id="JAD44020.1"/>
    </source>
</evidence>
<protein>
    <recommendedName>
        <fullName evidence="1">1-phosphatidylinositol-4-phosphate 5-kinase</fullName>
        <ecNumber evidence="1">2.7.1.68</ecNumber>
    </recommendedName>
</protein>
<accession>A0A0A9A4T2</accession>
<dbReference type="InterPro" id="IPR027483">
    <property type="entry name" value="PInositol-4-P-4/5-kinase_C_sf"/>
</dbReference>
<keyword evidence="2" id="KW-0067">ATP-binding</keyword>
<dbReference type="PROSITE" id="PS51455">
    <property type="entry name" value="PIPK"/>
    <property type="match status" value="1"/>
</dbReference>
<dbReference type="Pfam" id="PF01504">
    <property type="entry name" value="PIP5K"/>
    <property type="match status" value="1"/>
</dbReference>
<dbReference type="PANTHER" id="PTHR23086">
    <property type="entry name" value="PHOSPHATIDYLINOSITOL-4-PHOSPHATE 5-KINASE"/>
    <property type="match status" value="1"/>
</dbReference>
<dbReference type="InterPro" id="IPR023610">
    <property type="entry name" value="PInositol-4/5-P-5/4-kinase"/>
</dbReference>
<dbReference type="Gene3D" id="3.30.810.10">
    <property type="entry name" value="2-Layer Sandwich"/>
    <property type="match status" value="1"/>
</dbReference>
<dbReference type="AlphaFoldDB" id="A0A0A9A4T2"/>
<dbReference type="EMBL" id="GBRH01253875">
    <property type="protein sequence ID" value="JAD44020.1"/>
    <property type="molecule type" value="Transcribed_RNA"/>
</dbReference>
<sequence length="353" mass="40639">MVFRNLREMFHIDAADYMMSICGDDSLKELSSPGKSGSIFYLSQDERFVIKTLRKSELKILLKMLPKYYNHVRAYDNTLITKFFGVHRITLKAGRKVRFVVMGNMFCTELRIHRKYDLKGSTQGRSTKKQNINENTTLKDLDLSYVFHVDKPWREALFRQISLDCMFLESQSIIDYSMLLGIHFRAPYHLKTSSSHQDSLERCGIPDCDLLQYEEKSSWKGFLLVAHEPGTAVGGSHIRGSMVRASEAGYEEVDLVLPGNGRFRVQLGVNMPARAQKVREDMNTELENPDVIEYDVVLYLGIIDILQEYNMSKRVEHAVKSLKFDPLSISAVDPSSYSKRFVNFLETVFPEQD</sequence>
<dbReference type="SMART" id="SM00330">
    <property type="entry name" value="PIPKc"/>
    <property type="match status" value="1"/>
</dbReference>
<dbReference type="GO" id="GO:0016308">
    <property type="term" value="F:1-phosphatidylinositol-4-phosphate 5-kinase activity"/>
    <property type="evidence" value="ECO:0007669"/>
    <property type="project" value="UniProtKB-EC"/>
</dbReference>
<dbReference type="Gene3D" id="3.30.800.10">
    <property type="entry name" value="Phosphatidylinositol Phosphate Kinase II Beta"/>
    <property type="match status" value="1"/>
</dbReference>
<dbReference type="EC" id="2.7.1.68" evidence="1"/>
<reference evidence="4" key="2">
    <citation type="journal article" date="2015" name="Data Brief">
        <title>Shoot transcriptome of the giant reed, Arundo donax.</title>
        <authorList>
            <person name="Barrero R.A."/>
            <person name="Guerrero F.D."/>
            <person name="Moolhuijzen P."/>
            <person name="Goolsby J.A."/>
            <person name="Tidwell J."/>
            <person name="Bellgard S.E."/>
            <person name="Bellgard M.I."/>
        </authorList>
    </citation>
    <scope>NUCLEOTIDE SEQUENCE</scope>
    <source>
        <tissue evidence="4">Shoot tissue taken approximately 20 cm above the soil surface</tissue>
    </source>
</reference>
<keyword evidence="2" id="KW-0418">Kinase</keyword>
<dbReference type="GO" id="GO:0005524">
    <property type="term" value="F:ATP binding"/>
    <property type="evidence" value="ECO:0007669"/>
    <property type="project" value="UniProtKB-UniRule"/>
</dbReference>
<keyword evidence="2" id="KW-0547">Nucleotide-binding</keyword>
<dbReference type="GO" id="GO:0005886">
    <property type="term" value="C:plasma membrane"/>
    <property type="evidence" value="ECO:0007669"/>
    <property type="project" value="TreeGrafter"/>
</dbReference>
<dbReference type="InterPro" id="IPR027484">
    <property type="entry name" value="PInositol-4-P-5-kinase_N"/>
</dbReference>
<dbReference type="GO" id="GO:0046854">
    <property type="term" value="P:phosphatidylinositol phosphate biosynthetic process"/>
    <property type="evidence" value="ECO:0007669"/>
    <property type="project" value="TreeGrafter"/>
</dbReference>
<dbReference type="InterPro" id="IPR002498">
    <property type="entry name" value="PInositol-4-P-4/5-kinase_core"/>
</dbReference>
<name>A0A0A9A4T2_ARUDO</name>
<reference evidence="4" key="1">
    <citation type="submission" date="2014-09" db="EMBL/GenBank/DDBJ databases">
        <authorList>
            <person name="Magalhaes I.L.F."/>
            <person name="Oliveira U."/>
            <person name="Santos F.R."/>
            <person name="Vidigal T.H.D.A."/>
            <person name="Brescovit A.D."/>
            <person name="Santos A.J."/>
        </authorList>
    </citation>
    <scope>NUCLEOTIDE SEQUENCE</scope>
    <source>
        <tissue evidence="4">Shoot tissue taken approximately 20 cm above the soil surface</tissue>
    </source>
</reference>
<organism evidence="4">
    <name type="scientific">Arundo donax</name>
    <name type="common">Giant reed</name>
    <name type="synonym">Donax arundinaceus</name>
    <dbReference type="NCBI Taxonomy" id="35708"/>
    <lineage>
        <taxon>Eukaryota</taxon>
        <taxon>Viridiplantae</taxon>
        <taxon>Streptophyta</taxon>
        <taxon>Embryophyta</taxon>
        <taxon>Tracheophyta</taxon>
        <taxon>Spermatophyta</taxon>
        <taxon>Magnoliopsida</taxon>
        <taxon>Liliopsida</taxon>
        <taxon>Poales</taxon>
        <taxon>Poaceae</taxon>
        <taxon>PACMAD clade</taxon>
        <taxon>Arundinoideae</taxon>
        <taxon>Arundineae</taxon>
        <taxon>Arundo</taxon>
    </lineage>
</organism>
<evidence type="ECO:0000256" key="2">
    <source>
        <dbReference type="PROSITE-ProRule" id="PRU00781"/>
    </source>
</evidence>
<evidence type="ECO:0000256" key="1">
    <source>
        <dbReference type="ARBA" id="ARBA00012172"/>
    </source>
</evidence>
<dbReference type="SUPFAM" id="SSF56104">
    <property type="entry name" value="SAICAR synthase-like"/>
    <property type="match status" value="1"/>
</dbReference>